<name>A0A1Y4LZ55_9FIRM</name>
<feature type="transmembrane region" description="Helical" evidence="6">
    <location>
        <begin position="158"/>
        <end position="175"/>
    </location>
</feature>
<dbReference type="InterPro" id="IPR051461">
    <property type="entry name" value="UPF0750_membrane"/>
</dbReference>
<reference evidence="8" key="1">
    <citation type="submission" date="2017-04" db="EMBL/GenBank/DDBJ databases">
        <title>Function of individual gut microbiota members based on whole genome sequencing of pure cultures obtained from chicken caecum.</title>
        <authorList>
            <person name="Medvecky M."/>
            <person name="Cejkova D."/>
            <person name="Polansky O."/>
            <person name="Karasova D."/>
            <person name="Kubasova T."/>
            <person name="Cizek A."/>
            <person name="Rychlik I."/>
        </authorList>
    </citation>
    <scope>NUCLEOTIDE SEQUENCE [LARGE SCALE GENOMIC DNA]</scope>
    <source>
        <strain evidence="8">An178</strain>
    </source>
</reference>
<dbReference type="GO" id="GO:0005886">
    <property type="term" value="C:plasma membrane"/>
    <property type="evidence" value="ECO:0007669"/>
    <property type="project" value="UniProtKB-SubCell"/>
</dbReference>
<evidence type="ECO:0000256" key="2">
    <source>
        <dbReference type="ARBA" id="ARBA00022475"/>
    </source>
</evidence>
<accession>A0A1Y4LZ55</accession>
<protein>
    <recommendedName>
        <fullName evidence="9">YitT family protein</fullName>
    </recommendedName>
</protein>
<keyword evidence="8" id="KW-1185">Reference proteome</keyword>
<dbReference type="EMBL" id="NFKM01000001">
    <property type="protein sequence ID" value="OUP61867.1"/>
    <property type="molecule type" value="Genomic_DNA"/>
</dbReference>
<dbReference type="Pfam" id="PF02588">
    <property type="entry name" value="YitT_membrane"/>
    <property type="match status" value="1"/>
</dbReference>
<evidence type="ECO:0000256" key="1">
    <source>
        <dbReference type="ARBA" id="ARBA00004651"/>
    </source>
</evidence>
<evidence type="ECO:0000256" key="6">
    <source>
        <dbReference type="SAM" id="Phobius"/>
    </source>
</evidence>
<evidence type="ECO:0000256" key="4">
    <source>
        <dbReference type="ARBA" id="ARBA00022989"/>
    </source>
</evidence>
<proteinExistence type="predicted"/>
<organism evidence="7 8">
    <name type="scientific">Faecalitalea cylindroides</name>
    <dbReference type="NCBI Taxonomy" id="39483"/>
    <lineage>
        <taxon>Bacteria</taxon>
        <taxon>Bacillati</taxon>
        <taxon>Bacillota</taxon>
        <taxon>Erysipelotrichia</taxon>
        <taxon>Erysipelotrichales</taxon>
        <taxon>Erysipelotrichaceae</taxon>
        <taxon>Faecalitalea</taxon>
    </lineage>
</organism>
<feature type="transmembrane region" description="Helical" evidence="6">
    <location>
        <begin position="15"/>
        <end position="33"/>
    </location>
</feature>
<evidence type="ECO:0000313" key="8">
    <source>
        <dbReference type="Proteomes" id="UP000195447"/>
    </source>
</evidence>
<evidence type="ECO:0000256" key="3">
    <source>
        <dbReference type="ARBA" id="ARBA00022692"/>
    </source>
</evidence>
<dbReference type="InterPro" id="IPR003740">
    <property type="entry name" value="YitT"/>
</dbReference>
<keyword evidence="5 6" id="KW-0472">Membrane</keyword>
<keyword evidence="3 6" id="KW-0812">Transmembrane</keyword>
<comment type="subcellular location">
    <subcellularLocation>
        <location evidence="1">Cell membrane</location>
        <topology evidence="1">Multi-pass membrane protein</topology>
    </subcellularLocation>
</comment>
<sequence>MYIWNKLKSLEKDRILYASLGSVILAFGLFNIHSQSQISEGGILGLTLLLYNWSSISPSITSAILNLICYGLAWKEMGNKFMVYSLISIVVYSVSYAIFETIGPLFPWISNYPLMCSILGACFVGFGVGIAMRSGAAPGGDDALALLISRYTPLKIQWAYLLADLVVLVLSLTYIPFTKIIYSLITVAISGQLIGYLMKK</sequence>
<feature type="transmembrane region" description="Helical" evidence="6">
    <location>
        <begin position="53"/>
        <end position="74"/>
    </location>
</feature>
<dbReference type="AlphaFoldDB" id="A0A1Y4LZ55"/>
<evidence type="ECO:0000313" key="7">
    <source>
        <dbReference type="EMBL" id="OUP61867.1"/>
    </source>
</evidence>
<keyword evidence="4 6" id="KW-1133">Transmembrane helix</keyword>
<evidence type="ECO:0000256" key="5">
    <source>
        <dbReference type="ARBA" id="ARBA00023136"/>
    </source>
</evidence>
<dbReference type="PANTHER" id="PTHR33545">
    <property type="entry name" value="UPF0750 MEMBRANE PROTEIN YITT-RELATED"/>
    <property type="match status" value="1"/>
</dbReference>
<feature type="transmembrane region" description="Helical" evidence="6">
    <location>
        <begin position="181"/>
        <end position="198"/>
    </location>
</feature>
<feature type="transmembrane region" description="Helical" evidence="6">
    <location>
        <begin position="81"/>
        <end position="99"/>
    </location>
</feature>
<dbReference type="RefSeq" id="WP_087157970.1">
    <property type="nucleotide sequence ID" value="NZ_NFKM01000001.1"/>
</dbReference>
<comment type="caution">
    <text evidence="7">The sequence shown here is derived from an EMBL/GenBank/DDBJ whole genome shotgun (WGS) entry which is preliminary data.</text>
</comment>
<feature type="transmembrane region" description="Helical" evidence="6">
    <location>
        <begin position="111"/>
        <end position="132"/>
    </location>
</feature>
<keyword evidence="2" id="KW-1003">Cell membrane</keyword>
<evidence type="ECO:0008006" key="9">
    <source>
        <dbReference type="Google" id="ProtNLM"/>
    </source>
</evidence>
<dbReference type="PANTHER" id="PTHR33545:SF10">
    <property type="entry name" value="UPF0750 MEMBRANE PROTEIN YPJC"/>
    <property type="match status" value="1"/>
</dbReference>
<gene>
    <name evidence="7" type="ORF">B5F14_00290</name>
</gene>
<dbReference type="Proteomes" id="UP000195447">
    <property type="component" value="Unassembled WGS sequence"/>
</dbReference>